<dbReference type="EnsemblMetazoa" id="Aqu2.1.08766_001">
    <property type="protein sequence ID" value="Aqu2.1.08766_001"/>
    <property type="gene ID" value="Aqu2.1.08766"/>
</dbReference>
<feature type="compositionally biased region" description="Gly residues" evidence="1">
    <location>
        <begin position="54"/>
        <end position="64"/>
    </location>
</feature>
<dbReference type="AlphaFoldDB" id="A0A1X7T327"/>
<name>A0A1X7T327_AMPQE</name>
<feature type="compositionally biased region" description="Gly residues" evidence="1">
    <location>
        <begin position="71"/>
        <end position="90"/>
    </location>
</feature>
<evidence type="ECO:0000256" key="1">
    <source>
        <dbReference type="SAM" id="MobiDB-lite"/>
    </source>
</evidence>
<evidence type="ECO:0000313" key="2">
    <source>
        <dbReference type="EnsemblMetazoa" id="Aqu2.1.08766_001"/>
    </source>
</evidence>
<proteinExistence type="predicted"/>
<reference evidence="2" key="1">
    <citation type="submission" date="2017-05" db="UniProtKB">
        <authorList>
            <consortium name="EnsemblMetazoa"/>
        </authorList>
    </citation>
    <scope>IDENTIFICATION</scope>
</reference>
<feature type="region of interest" description="Disordered" evidence="1">
    <location>
        <begin position="54"/>
        <end position="90"/>
    </location>
</feature>
<accession>A0A1X7T327</accession>
<sequence length="90" mass="8507">MTSCAPTIDVVGLIHVLLGLLPTPWLWLQAGSQGVALAKFQTSSLLITGEAGGGSGPLGGCGGGPPSPSTEGGGPSSTSGRAGGGGPPHC</sequence>
<protein>
    <submittedName>
        <fullName evidence="2">Uncharacterized protein</fullName>
    </submittedName>
</protein>
<organism evidence="2">
    <name type="scientific">Amphimedon queenslandica</name>
    <name type="common">Sponge</name>
    <dbReference type="NCBI Taxonomy" id="400682"/>
    <lineage>
        <taxon>Eukaryota</taxon>
        <taxon>Metazoa</taxon>
        <taxon>Porifera</taxon>
        <taxon>Demospongiae</taxon>
        <taxon>Heteroscleromorpha</taxon>
        <taxon>Haplosclerida</taxon>
        <taxon>Niphatidae</taxon>
        <taxon>Amphimedon</taxon>
    </lineage>
</organism>
<dbReference type="InParanoid" id="A0A1X7T327"/>